<dbReference type="PROSITE" id="PS50146">
    <property type="entry name" value="DAGK"/>
    <property type="match status" value="1"/>
</dbReference>
<evidence type="ECO:0000256" key="1">
    <source>
        <dbReference type="ARBA" id="ARBA00022679"/>
    </source>
</evidence>
<organism evidence="6 7">
    <name type="scientific">Massilia soli</name>
    <dbReference type="NCBI Taxonomy" id="2792854"/>
    <lineage>
        <taxon>Bacteria</taxon>
        <taxon>Pseudomonadati</taxon>
        <taxon>Pseudomonadota</taxon>
        <taxon>Betaproteobacteria</taxon>
        <taxon>Burkholderiales</taxon>
        <taxon>Oxalobacteraceae</taxon>
        <taxon>Telluria group</taxon>
        <taxon>Massilia</taxon>
    </lineage>
</organism>
<gene>
    <name evidence="6" type="ORF">I4X03_019710</name>
</gene>
<keyword evidence="4" id="KW-0067">ATP-binding</keyword>
<dbReference type="Proteomes" id="UP000809349">
    <property type="component" value="Unassembled WGS sequence"/>
</dbReference>
<protein>
    <submittedName>
        <fullName evidence="6">Diacylglycerol kinase</fullName>
    </submittedName>
</protein>
<dbReference type="InterPro" id="IPR001206">
    <property type="entry name" value="Diacylglycerol_kinase_cat_dom"/>
</dbReference>
<keyword evidence="2" id="KW-0547">Nucleotide-binding</keyword>
<dbReference type="Pfam" id="PF00781">
    <property type="entry name" value="DAGK_cat"/>
    <property type="match status" value="1"/>
</dbReference>
<dbReference type="InterPro" id="IPR045540">
    <property type="entry name" value="YegS/DAGK_C"/>
</dbReference>
<keyword evidence="3 6" id="KW-0418">Kinase</keyword>
<dbReference type="GO" id="GO:0016301">
    <property type="term" value="F:kinase activity"/>
    <property type="evidence" value="ECO:0007669"/>
    <property type="project" value="UniProtKB-KW"/>
</dbReference>
<dbReference type="PANTHER" id="PTHR12358:SF106">
    <property type="entry name" value="LIPID KINASE YEGS"/>
    <property type="match status" value="1"/>
</dbReference>
<keyword evidence="7" id="KW-1185">Reference proteome</keyword>
<dbReference type="InterPro" id="IPR050187">
    <property type="entry name" value="Lipid_Phosphate_FormReg"/>
</dbReference>
<proteinExistence type="predicted"/>
<dbReference type="PANTHER" id="PTHR12358">
    <property type="entry name" value="SPHINGOSINE KINASE"/>
    <property type="match status" value="1"/>
</dbReference>
<reference evidence="6 7" key="1">
    <citation type="submission" date="2021-01" db="EMBL/GenBank/DDBJ databases">
        <authorList>
            <person name="Ruan W."/>
            <person name="Khan S.A."/>
            <person name="Jeon C.O."/>
        </authorList>
    </citation>
    <scope>NUCLEOTIDE SEQUENCE [LARGE SCALE GENOMIC DNA]</scope>
    <source>
        <strain evidence="6 7">R798</strain>
    </source>
</reference>
<dbReference type="InterPro" id="IPR016064">
    <property type="entry name" value="NAD/diacylglycerol_kinase_sf"/>
</dbReference>
<comment type="caution">
    <text evidence="6">The sequence shown here is derived from an EMBL/GenBank/DDBJ whole genome shotgun (WGS) entry which is preliminary data.</text>
</comment>
<evidence type="ECO:0000256" key="3">
    <source>
        <dbReference type="ARBA" id="ARBA00022777"/>
    </source>
</evidence>
<evidence type="ECO:0000259" key="5">
    <source>
        <dbReference type="PROSITE" id="PS50146"/>
    </source>
</evidence>
<accession>A0ABS7SU78</accession>
<dbReference type="EMBL" id="JAFBIL020000008">
    <property type="protein sequence ID" value="MBZ2209499.1"/>
    <property type="molecule type" value="Genomic_DNA"/>
</dbReference>
<dbReference type="Pfam" id="PF19279">
    <property type="entry name" value="YegS_C"/>
    <property type="match status" value="1"/>
</dbReference>
<dbReference type="Gene3D" id="2.60.200.40">
    <property type="match status" value="1"/>
</dbReference>
<reference evidence="6 7" key="2">
    <citation type="submission" date="2021-08" db="EMBL/GenBank/DDBJ databases">
        <title>Massilia sp. R798.</title>
        <authorList>
            <person name="Baek J.H."/>
            <person name="Jung H.S."/>
            <person name="Kim K.R."/>
            <person name="Jeon C.O."/>
        </authorList>
    </citation>
    <scope>NUCLEOTIDE SEQUENCE [LARGE SCALE GENOMIC DNA]</scope>
    <source>
        <strain evidence="6 7">R798</strain>
    </source>
</reference>
<dbReference type="InterPro" id="IPR017438">
    <property type="entry name" value="ATP-NAD_kinase_N"/>
</dbReference>
<evidence type="ECO:0000313" key="6">
    <source>
        <dbReference type="EMBL" id="MBZ2209499.1"/>
    </source>
</evidence>
<keyword evidence="1" id="KW-0808">Transferase</keyword>
<sequence length="333" mass="35970">MHPATPDPQATFFIVLNAGSGSSETEERRAVIEDVLTQAGRRFELTLVDDPENIAEIAAAVAARASAADGILVAAGGDGTINAVAREAVAQACLFGVLPQGTFNYFGRTHHIPEDLGDAVRALLHAQVQPVQVGAVNERIFLVNASIGLYPRMLEERELDKRQFGRSRFVAFISAIKTFFSAHRRMRITLDLDGKEHLMRTSTLFVGNNRLQMEQIGIAPLSDAVEDGKLAAIAPKSVGRLGMLGLMLRAMLGRLGEADNLITFSFRRMIVKPRKFYGKRRIKVATDGEVTRMNTPLAFRVLDGQLLLLKPAAGGTAQVDSGRAAGAAVPLQA</sequence>
<dbReference type="RefSeq" id="WP_223469955.1">
    <property type="nucleotide sequence ID" value="NZ_JAFBIL020000008.1"/>
</dbReference>
<evidence type="ECO:0000256" key="2">
    <source>
        <dbReference type="ARBA" id="ARBA00022741"/>
    </source>
</evidence>
<feature type="domain" description="DAGKc" evidence="5">
    <location>
        <begin position="6"/>
        <end position="140"/>
    </location>
</feature>
<dbReference type="Gene3D" id="3.40.50.10330">
    <property type="entry name" value="Probable inorganic polyphosphate/atp-NAD kinase, domain 1"/>
    <property type="match status" value="1"/>
</dbReference>
<evidence type="ECO:0000256" key="4">
    <source>
        <dbReference type="ARBA" id="ARBA00022840"/>
    </source>
</evidence>
<dbReference type="SUPFAM" id="SSF111331">
    <property type="entry name" value="NAD kinase/diacylglycerol kinase-like"/>
    <property type="match status" value="1"/>
</dbReference>
<name>A0ABS7SU78_9BURK</name>
<evidence type="ECO:0000313" key="7">
    <source>
        <dbReference type="Proteomes" id="UP000809349"/>
    </source>
</evidence>